<proteinExistence type="predicted"/>
<keyword evidence="2 4" id="KW-0472">Membrane</keyword>
<dbReference type="PROSITE" id="PS51123">
    <property type="entry name" value="OMPA_2"/>
    <property type="match status" value="1"/>
</dbReference>
<dbReference type="InterPro" id="IPR036737">
    <property type="entry name" value="OmpA-like_sf"/>
</dbReference>
<evidence type="ECO:0000256" key="5">
    <source>
        <dbReference type="SAM" id="SignalP"/>
    </source>
</evidence>
<feature type="domain" description="OmpA-like" evidence="6">
    <location>
        <begin position="85"/>
        <end position="199"/>
    </location>
</feature>
<sequence length="199" mass="21587">MRPISVRMFIAAIFLLTACGHRSTVILVPDPNGAVGEVTVTNAAGSVKIDQANHATTVRDDQTLPDMPEPAGDEKIEQLFGAVLKNQPPSPIHFILYFQSDSEALLPASRDRLPDIIATAKARMPTRVSVVGHTDTMGDKAYNTHLSMRRAQAVRMRLVSGGITDDLIDVSSHGEENPLVKTADNVANAKNRRVEVVVR</sequence>
<evidence type="ECO:0000256" key="2">
    <source>
        <dbReference type="ARBA" id="ARBA00023136"/>
    </source>
</evidence>
<evidence type="ECO:0000313" key="7">
    <source>
        <dbReference type="EMBL" id="BBO91672.1"/>
    </source>
</evidence>
<dbReference type="PROSITE" id="PS51257">
    <property type="entry name" value="PROKAR_LIPOPROTEIN"/>
    <property type="match status" value="1"/>
</dbReference>
<dbReference type="PANTHER" id="PTHR30329:SF21">
    <property type="entry name" value="LIPOPROTEIN YIAD-RELATED"/>
    <property type="match status" value="1"/>
</dbReference>
<feature type="chain" id="PRO_5024282312" description="OmpA-like domain-containing protein" evidence="5">
    <location>
        <begin position="19"/>
        <end position="199"/>
    </location>
</feature>
<dbReference type="InterPro" id="IPR006665">
    <property type="entry name" value="OmpA-like"/>
</dbReference>
<dbReference type="PANTHER" id="PTHR30329">
    <property type="entry name" value="STATOR ELEMENT OF FLAGELLAR MOTOR COMPLEX"/>
    <property type="match status" value="1"/>
</dbReference>
<evidence type="ECO:0000256" key="4">
    <source>
        <dbReference type="PROSITE-ProRule" id="PRU00473"/>
    </source>
</evidence>
<dbReference type="Gene3D" id="3.30.1330.60">
    <property type="entry name" value="OmpA-like domain"/>
    <property type="match status" value="1"/>
</dbReference>
<accession>A0A5K8AG52</accession>
<dbReference type="Pfam" id="PF00691">
    <property type="entry name" value="OmpA"/>
    <property type="match status" value="1"/>
</dbReference>
<feature type="signal peptide" evidence="5">
    <location>
        <begin position="1"/>
        <end position="18"/>
    </location>
</feature>
<protein>
    <recommendedName>
        <fullName evidence="6">OmpA-like domain-containing protein</fullName>
    </recommendedName>
</protein>
<organism evidence="7 8">
    <name type="scientific">Desulfosarcina ovata subsp. ovata</name>
    <dbReference type="NCBI Taxonomy" id="2752305"/>
    <lineage>
        <taxon>Bacteria</taxon>
        <taxon>Pseudomonadati</taxon>
        <taxon>Thermodesulfobacteriota</taxon>
        <taxon>Desulfobacteria</taxon>
        <taxon>Desulfobacterales</taxon>
        <taxon>Desulfosarcinaceae</taxon>
        <taxon>Desulfosarcina</taxon>
    </lineage>
</organism>
<dbReference type="AlphaFoldDB" id="A0A5K8AG52"/>
<comment type="subcellular location">
    <subcellularLocation>
        <location evidence="1">Cell outer membrane</location>
    </subcellularLocation>
</comment>
<name>A0A5K8AG52_9BACT</name>
<keyword evidence="5" id="KW-0732">Signal</keyword>
<dbReference type="InterPro" id="IPR006664">
    <property type="entry name" value="OMP_bac"/>
</dbReference>
<dbReference type="PRINTS" id="PR01021">
    <property type="entry name" value="OMPADOMAIN"/>
</dbReference>
<dbReference type="CDD" id="cd07185">
    <property type="entry name" value="OmpA_C-like"/>
    <property type="match status" value="1"/>
</dbReference>
<evidence type="ECO:0000256" key="1">
    <source>
        <dbReference type="ARBA" id="ARBA00004442"/>
    </source>
</evidence>
<evidence type="ECO:0000313" key="8">
    <source>
        <dbReference type="Proteomes" id="UP000422108"/>
    </source>
</evidence>
<evidence type="ECO:0000259" key="6">
    <source>
        <dbReference type="PROSITE" id="PS51123"/>
    </source>
</evidence>
<evidence type="ECO:0000256" key="3">
    <source>
        <dbReference type="ARBA" id="ARBA00023237"/>
    </source>
</evidence>
<dbReference type="EMBL" id="AP021879">
    <property type="protein sequence ID" value="BBO91672.1"/>
    <property type="molecule type" value="Genomic_DNA"/>
</dbReference>
<dbReference type="SUPFAM" id="SSF103088">
    <property type="entry name" value="OmpA-like"/>
    <property type="match status" value="1"/>
</dbReference>
<gene>
    <name evidence="7" type="ORF">DSCOOX_48520</name>
</gene>
<reference evidence="7 8" key="1">
    <citation type="submission" date="2019-11" db="EMBL/GenBank/DDBJ databases">
        <title>Comparative genomics of hydrocarbon-degrading Desulfosarcina strains.</title>
        <authorList>
            <person name="Watanabe M."/>
            <person name="Kojima H."/>
            <person name="Fukui M."/>
        </authorList>
    </citation>
    <scope>NUCLEOTIDE SEQUENCE [LARGE SCALE GENOMIC DNA]</scope>
    <source>
        <strain evidence="8">oXyS1</strain>
    </source>
</reference>
<dbReference type="Proteomes" id="UP000422108">
    <property type="component" value="Chromosome"/>
</dbReference>
<dbReference type="InterPro" id="IPR050330">
    <property type="entry name" value="Bact_OuterMem_StrucFunc"/>
</dbReference>
<keyword evidence="3" id="KW-0998">Cell outer membrane</keyword>
<dbReference type="RefSeq" id="WP_162459096.1">
    <property type="nucleotide sequence ID" value="NZ_AP021879.1"/>
</dbReference>
<keyword evidence="8" id="KW-1185">Reference proteome</keyword>
<dbReference type="GO" id="GO:0009279">
    <property type="term" value="C:cell outer membrane"/>
    <property type="evidence" value="ECO:0007669"/>
    <property type="project" value="UniProtKB-SubCell"/>
</dbReference>